<accession>A0A2R9AXZ9</accession>
<dbReference type="EMBL" id="AJFE02029210">
    <property type="status" value="NOT_ANNOTATED_CDS"/>
    <property type="molecule type" value="Genomic_DNA"/>
</dbReference>
<reference evidence="1 2" key="1">
    <citation type="journal article" date="2012" name="Nature">
        <title>The bonobo genome compared with the chimpanzee and human genomes.</title>
        <authorList>
            <person name="Prufer K."/>
            <person name="Munch K."/>
            <person name="Hellmann I."/>
            <person name="Akagi K."/>
            <person name="Miller J.R."/>
            <person name="Walenz B."/>
            <person name="Koren S."/>
            <person name="Sutton G."/>
            <person name="Kodira C."/>
            <person name="Winer R."/>
            <person name="Knight J.R."/>
            <person name="Mullikin J.C."/>
            <person name="Meader S.J."/>
            <person name="Ponting C.P."/>
            <person name="Lunter G."/>
            <person name="Higashino S."/>
            <person name="Hobolth A."/>
            <person name="Dutheil J."/>
            <person name="Karakoc E."/>
            <person name="Alkan C."/>
            <person name="Sajjadian S."/>
            <person name="Catacchio C.R."/>
            <person name="Ventura M."/>
            <person name="Marques-Bonet T."/>
            <person name="Eichler E.E."/>
            <person name="Andre C."/>
            <person name="Atencia R."/>
            <person name="Mugisha L."/>
            <person name="Junhold J."/>
            <person name="Patterson N."/>
            <person name="Siebauer M."/>
            <person name="Good J.M."/>
            <person name="Fischer A."/>
            <person name="Ptak S.E."/>
            <person name="Lachmann M."/>
            <person name="Symer D.E."/>
            <person name="Mailund T."/>
            <person name="Schierup M.H."/>
            <person name="Andres A.M."/>
            <person name="Kelso J."/>
            <person name="Paabo S."/>
        </authorList>
    </citation>
    <scope>NUCLEOTIDE SEQUENCE [LARGE SCALE GENOMIC DNA]</scope>
</reference>
<dbReference type="Proteomes" id="UP000240080">
    <property type="component" value="Chromosome 1"/>
</dbReference>
<evidence type="ECO:0000313" key="1">
    <source>
        <dbReference type="Ensembl" id="ENSPPAP00000020700.1"/>
    </source>
</evidence>
<organism evidence="1 2">
    <name type="scientific">Pan paniscus</name>
    <name type="common">Pygmy chimpanzee</name>
    <name type="synonym">Bonobo</name>
    <dbReference type="NCBI Taxonomy" id="9597"/>
    <lineage>
        <taxon>Eukaryota</taxon>
        <taxon>Metazoa</taxon>
        <taxon>Chordata</taxon>
        <taxon>Craniata</taxon>
        <taxon>Vertebrata</taxon>
        <taxon>Euteleostomi</taxon>
        <taxon>Mammalia</taxon>
        <taxon>Eutheria</taxon>
        <taxon>Euarchontoglires</taxon>
        <taxon>Primates</taxon>
        <taxon>Haplorrhini</taxon>
        <taxon>Catarrhini</taxon>
        <taxon>Hominidae</taxon>
        <taxon>Pan</taxon>
    </lineage>
</organism>
<keyword evidence="2" id="KW-1185">Reference proteome</keyword>
<reference evidence="1" key="3">
    <citation type="submission" date="2025-09" db="UniProtKB">
        <authorList>
            <consortium name="Ensembl"/>
        </authorList>
    </citation>
    <scope>IDENTIFICATION</scope>
</reference>
<dbReference type="Ensembl" id="ENSPPAT00000043496.1">
    <property type="protein sequence ID" value="ENSPPAP00000020700.1"/>
    <property type="gene ID" value="ENSPPAG00000033573.1"/>
</dbReference>
<sequence length="176" mass="19565">MDSQRPEPREEEEEEEEQELWWMELDSEEALGTRTEGPSVVQGWGHLLQAVWRGPAGLVTQLLRQGASVEERTLRCCWATGQTQASGTGMAALRCTGLPPGDTCSPSSCWSPRGPRWMRGTPWASHPCITPLGKATWRLPAASWTGVLRWMLPAGSERPPYTWLQSEGMGLPWGFC</sequence>
<dbReference type="AlphaFoldDB" id="A0A2R9AXZ9"/>
<protein>
    <recommendedName>
        <fullName evidence="3">Ankyrin repeat domain 65</fullName>
    </recommendedName>
</protein>
<dbReference type="CTD" id="441869"/>
<reference evidence="1" key="2">
    <citation type="submission" date="2025-08" db="UniProtKB">
        <authorList>
            <consortium name="Ensembl"/>
        </authorList>
    </citation>
    <scope>IDENTIFICATION</scope>
</reference>
<dbReference type="GeneID" id="100969691"/>
<proteinExistence type="predicted"/>
<dbReference type="EMBL" id="AJFE02029211">
    <property type="status" value="NOT_ANNOTATED_CDS"/>
    <property type="molecule type" value="Genomic_DNA"/>
</dbReference>
<evidence type="ECO:0008006" key="3">
    <source>
        <dbReference type="Google" id="ProtNLM"/>
    </source>
</evidence>
<evidence type="ECO:0000313" key="2">
    <source>
        <dbReference type="Proteomes" id="UP000240080"/>
    </source>
</evidence>
<dbReference type="Bgee" id="ENSPPAG00000033573">
    <property type="expression patterns" value="Expressed in placenta and 5 other cell types or tissues"/>
</dbReference>
<dbReference type="RefSeq" id="XP_034808965.1">
    <property type="nucleotide sequence ID" value="XM_034953074.4"/>
</dbReference>
<name>A0A2R9AXZ9_PANPA</name>
<dbReference type="GeneTree" id="ENSGT00940000163707"/>